<protein>
    <submittedName>
        <fullName evidence="1">Uncharacterized protein</fullName>
    </submittedName>
</protein>
<dbReference type="RefSeq" id="WP_090650414.1">
    <property type="nucleotide sequence ID" value="NZ_CBCRYE010000002.1"/>
</dbReference>
<dbReference type="AlphaFoldDB" id="A0A1G4TGR7"/>
<dbReference type="OrthoDB" id="6696050at2"/>
<organism evidence="1 2">
    <name type="scientific">Asticcacaulis taihuensis</name>
    <dbReference type="NCBI Taxonomy" id="260084"/>
    <lineage>
        <taxon>Bacteria</taxon>
        <taxon>Pseudomonadati</taxon>
        <taxon>Pseudomonadota</taxon>
        <taxon>Alphaproteobacteria</taxon>
        <taxon>Caulobacterales</taxon>
        <taxon>Caulobacteraceae</taxon>
        <taxon>Asticcacaulis</taxon>
    </lineage>
</organism>
<reference evidence="2" key="1">
    <citation type="submission" date="2016-10" db="EMBL/GenBank/DDBJ databases">
        <authorList>
            <person name="Varghese N."/>
            <person name="Submissions S."/>
        </authorList>
    </citation>
    <scope>NUCLEOTIDE SEQUENCE [LARGE SCALE GENOMIC DNA]</scope>
    <source>
        <strain evidence="2">CGMCC 1.3431</strain>
    </source>
</reference>
<evidence type="ECO:0000313" key="1">
    <source>
        <dbReference type="EMBL" id="SCW80005.1"/>
    </source>
</evidence>
<keyword evidence="2" id="KW-1185">Reference proteome</keyword>
<name>A0A1G4TGR7_9CAUL</name>
<proteinExistence type="predicted"/>
<gene>
    <name evidence="1" type="ORF">SAMN02927928_3482</name>
</gene>
<evidence type="ECO:0000313" key="2">
    <source>
        <dbReference type="Proteomes" id="UP000199150"/>
    </source>
</evidence>
<sequence length="130" mass="14571">MLDSKVYTCPPQVKDLPRDTRIGATCRNCGRQWGESVQGLIDRHLGVEFVDLLEWKYRCRDKACGGMVRIAINGEAPSVPQVSPRVSVLARPKRVERPLYPVKAVVKPRPRIAPVIPATKRQLSLPLVPH</sequence>
<dbReference type="EMBL" id="FMTS01000008">
    <property type="protein sequence ID" value="SCW80005.1"/>
    <property type="molecule type" value="Genomic_DNA"/>
</dbReference>
<dbReference type="STRING" id="260084.SAMN02927928_3482"/>
<accession>A0A1G4TGR7</accession>
<dbReference type="Proteomes" id="UP000199150">
    <property type="component" value="Unassembled WGS sequence"/>
</dbReference>